<evidence type="ECO:0000256" key="8">
    <source>
        <dbReference type="ARBA" id="ARBA00022777"/>
    </source>
</evidence>
<dbReference type="SMART" id="SM00304">
    <property type="entry name" value="HAMP"/>
    <property type="match status" value="1"/>
</dbReference>
<keyword evidence="6" id="KW-0808">Transferase</keyword>
<dbReference type="Pfam" id="PF00672">
    <property type="entry name" value="HAMP"/>
    <property type="match status" value="1"/>
</dbReference>
<evidence type="ECO:0000313" key="13">
    <source>
        <dbReference type="EMBL" id="AFU58192.1"/>
    </source>
</evidence>
<keyword evidence="5" id="KW-0597">Phosphoprotein</keyword>
<dbReference type="Proteomes" id="UP000008037">
    <property type="component" value="Chromosome"/>
</dbReference>
<accession>K0IJ48</accession>
<dbReference type="SUPFAM" id="SSF158472">
    <property type="entry name" value="HAMP domain-like"/>
    <property type="match status" value="1"/>
</dbReference>
<dbReference type="EC" id="2.7.13.3" evidence="3"/>
<reference evidence="13 14" key="1">
    <citation type="journal article" date="2012" name="Environ. Microbiol.">
        <title>The genome of the ammonia-oxidizing Candidatus Nitrososphaera gargensis: insights into metabolic versatility and environmental adaptations.</title>
        <authorList>
            <person name="Spang A."/>
            <person name="Poehlein A."/>
            <person name="Offre P."/>
            <person name="Zumbragel S."/>
            <person name="Haider S."/>
            <person name="Rychlik N."/>
            <person name="Nowka B."/>
            <person name="Schmeisser C."/>
            <person name="Lebedeva E.V."/>
            <person name="Rattei T."/>
            <person name="Bohm C."/>
            <person name="Schmid M."/>
            <person name="Galushko A."/>
            <person name="Hatzenpichler R."/>
            <person name="Weinmaier T."/>
            <person name="Daniel R."/>
            <person name="Schleper C."/>
            <person name="Spieck E."/>
            <person name="Streit W."/>
            <person name="Wagner M."/>
        </authorList>
    </citation>
    <scope>NUCLEOTIDE SEQUENCE [LARGE SCALE GENOMIC DNA]</scope>
    <source>
        <strain evidence="14">Ga9.2</strain>
    </source>
</reference>
<keyword evidence="9" id="KW-0067">ATP-binding</keyword>
<keyword evidence="14" id="KW-1185">Reference proteome</keyword>
<dbReference type="PANTHER" id="PTHR45528">
    <property type="entry name" value="SENSOR HISTIDINE KINASE CPXA"/>
    <property type="match status" value="1"/>
</dbReference>
<dbReference type="InterPro" id="IPR050398">
    <property type="entry name" value="HssS/ArlS-like"/>
</dbReference>
<proteinExistence type="predicted"/>
<keyword evidence="11" id="KW-0472">Membrane</keyword>
<organism evidence="13 14">
    <name type="scientific">Nitrososphaera gargensis (strain Ga9.2)</name>
    <dbReference type="NCBI Taxonomy" id="1237085"/>
    <lineage>
        <taxon>Archaea</taxon>
        <taxon>Nitrososphaerota</taxon>
        <taxon>Nitrososphaeria</taxon>
        <taxon>Nitrososphaerales</taxon>
        <taxon>Nitrososphaeraceae</taxon>
        <taxon>Nitrososphaera</taxon>
    </lineage>
</organism>
<dbReference type="Gene3D" id="6.10.340.10">
    <property type="match status" value="1"/>
</dbReference>
<evidence type="ECO:0000256" key="7">
    <source>
        <dbReference type="ARBA" id="ARBA00022741"/>
    </source>
</evidence>
<dbReference type="KEGG" id="nga:Ngar_c12520"/>
<keyword evidence="7" id="KW-0547">Nucleotide-binding</keyword>
<evidence type="ECO:0000256" key="6">
    <source>
        <dbReference type="ARBA" id="ARBA00022679"/>
    </source>
</evidence>
<evidence type="ECO:0000313" key="14">
    <source>
        <dbReference type="Proteomes" id="UP000008037"/>
    </source>
</evidence>
<dbReference type="PANTHER" id="PTHR45528:SF1">
    <property type="entry name" value="SENSOR HISTIDINE KINASE CPXA"/>
    <property type="match status" value="1"/>
</dbReference>
<dbReference type="BioCyc" id="CNIT1237085:G1324-1250-MONOMER"/>
<dbReference type="PROSITE" id="PS50885">
    <property type="entry name" value="HAMP"/>
    <property type="match status" value="1"/>
</dbReference>
<evidence type="ECO:0000259" key="12">
    <source>
        <dbReference type="PROSITE" id="PS50885"/>
    </source>
</evidence>
<dbReference type="CDD" id="cd06225">
    <property type="entry name" value="HAMP"/>
    <property type="match status" value="1"/>
</dbReference>
<evidence type="ECO:0000256" key="9">
    <source>
        <dbReference type="ARBA" id="ARBA00022840"/>
    </source>
</evidence>
<dbReference type="InterPro" id="IPR003660">
    <property type="entry name" value="HAMP_dom"/>
</dbReference>
<dbReference type="AlphaFoldDB" id="K0IJ48"/>
<evidence type="ECO:0000256" key="5">
    <source>
        <dbReference type="ARBA" id="ARBA00022553"/>
    </source>
</evidence>
<keyword evidence="4" id="KW-1003">Cell membrane</keyword>
<evidence type="ECO:0000256" key="3">
    <source>
        <dbReference type="ARBA" id="ARBA00012438"/>
    </source>
</evidence>
<evidence type="ECO:0000256" key="1">
    <source>
        <dbReference type="ARBA" id="ARBA00000085"/>
    </source>
</evidence>
<keyword evidence="8" id="KW-0418">Kinase</keyword>
<comment type="catalytic activity">
    <reaction evidence="1">
        <text>ATP + protein L-histidine = ADP + protein N-phospho-L-histidine.</text>
        <dbReference type="EC" id="2.7.13.3"/>
    </reaction>
</comment>
<dbReference type="GO" id="GO:0005524">
    <property type="term" value="F:ATP binding"/>
    <property type="evidence" value="ECO:0007669"/>
    <property type="project" value="UniProtKB-KW"/>
</dbReference>
<dbReference type="InParanoid" id="K0IJ48"/>
<dbReference type="GO" id="GO:0005886">
    <property type="term" value="C:plasma membrane"/>
    <property type="evidence" value="ECO:0007669"/>
    <property type="project" value="UniProtKB-SubCell"/>
</dbReference>
<gene>
    <name evidence="13" type="ordered locus">Ngar_c12520</name>
</gene>
<feature type="domain" description="HAMP" evidence="12">
    <location>
        <begin position="85"/>
        <end position="138"/>
    </location>
</feature>
<sequence>MGKEIFLLKDSGVSEQVLEQKFGQLDDPLDAFTEELNNEELLISQYAESSLMVVKDDIQLTLNVTAALASVVAEIATGTGIYNTYSISKPISKLRNAAREIGSGNFDVEIPATKSADEIGELSAQFRKMKEDLMHKEEMQTSLSA</sequence>
<evidence type="ECO:0000256" key="11">
    <source>
        <dbReference type="ARBA" id="ARBA00023136"/>
    </source>
</evidence>
<dbReference type="STRING" id="1237085.Ngar_c12520"/>
<dbReference type="EMBL" id="CP002408">
    <property type="protein sequence ID" value="AFU58192.1"/>
    <property type="molecule type" value="Genomic_DNA"/>
</dbReference>
<dbReference type="GO" id="GO:0000160">
    <property type="term" value="P:phosphorelay signal transduction system"/>
    <property type="evidence" value="ECO:0007669"/>
    <property type="project" value="UniProtKB-KW"/>
</dbReference>
<evidence type="ECO:0000256" key="4">
    <source>
        <dbReference type="ARBA" id="ARBA00022475"/>
    </source>
</evidence>
<comment type="subcellular location">
    <subcellularLocation>
        <location evidence="2">Cell membrane</location>
        <topology evidence="2">Multi-pass membrane protein</topology>
    </subcellularLocation>
</comment>
<protein>
    <recommendedName>
        <fullName evidence="3">histidine kinase</fullName>
        <ecNumber evidence="3">2.7.13.3</ecNumber>
    </recommendedName>
</protein>
<evidence type="ECO:0000256" key="2">
    <source>
        <dbReference type="ARBA" id="ARBA00004651"/>
    </source>
</evidence>
<dbReference type="GO" id="GO:0004673">
    <property type="term" value="F:protein histidine kinase activity"/>
    <property type="evidence" value="ECO:0007669"/>
    <property type="project" value="UniProtKB-EC"/>
</dbReference>
<keyword evidence="10" id="KW-0902">Two-component regulatory system</keyword>
<name>K0IJ48_NITGG</name>
<dbReference type="HOGENOM" id="CLU_1782540_0_0_2"/>
<evidence type="ECO:0000256" key="10">
    <source>
        <dbReference type="ARBA" id="ARBA00023012"/>
    </source>
</evidence>